<reference evidence="6" key="1">
    <citation type="submission" date="2016-11" db="EMBL/GenBank/DDBJ databases">
        <authorList>
            <person name="Varghese N."/>
            <person name="Submissions S."/>
        </authorList>
    </citation>
    <scope>NUCLEOTIDE SEQUENCE [LARGE SCALE GENOMIC DNA]</scope>
    <source>
        <strain evidence="6">DSM 17539</strain>
    </source>
</reference>
<dbReference type="EC" id="3.5.1.28" evidence="2"/>
<dbReference type="Gene3D" id="3.40.630.40">
    <property type="entry name" value="Zn-dependent exopeptidases"/>
    <property type="match status" value="1"/>
</dbReference>
<evidence type="ECO:0000313" key="5">
    <source>
        <dbReference type="EMBL" id="SHE99939.1"/>
    </source>
</evidence>
<gene>
    <name evidence="5" type="ORF">SAMN03080594_102291</name>
</gene>
<dbReference type="Proteomes" id="UP000184406">
    <property type="component" value="Unassembled WGS sequence"/>
</dbReference>
<keyword evidence="6" id="KW-1185">Reference proteome</keyword>
<dbReference type="PANTHER" id="PTHR30404">
    <property type="entry name" value="N-ACETYLMURAMOYL-L-ALANINE AMIDASE"/>
    <property type="match status" value="1"/>
</dbReference>
<dbReference type="EMBL" id="FQUX01000002">
    <property type="protein sequence ID" value="SHE99939.1"/>
    <property type="molecule type" value="Genomic_DNA"/>
</dbReference>
<name>A0A1M4Y2N2_9FLAO</name>
<organism evidence="5 6">
    <name type="scientific">Arenibacter palladensis</name>
    <dbReference type="NCBI Taxonomy" id="237373"/>
    <lineage>
        <taxon>Bacteria</taxon>
        <taxon>Pseudomonadati</taxon>
        <taxon>Bacteroidota</taxon>
        <taxon>Flavobacteriia</taxon>
        <taxon>Flavobacteriales</taxon>
        <taxon>Flavobacteriaceae</taxon>
        <taxon>Arenibacter</taxon>
    </lineage>
</organism>
<protein>
    <recommendedName>
        <fullName evidence="2">N-acetylmuramoyl-L-alanine amidase</fullName>
        <ecNumber evidence="2">3.5.1.28</ecNumber>
    </recommendedName>
</protein>
<dbReference type="SUPFAM" id="SSF53187">
    <property type="entry name" value="Zn-dependent exopeptidases"/>
    <property type="match status" value="1"/>
</dbReference>
<evidence type="ECO:0000256" key="1">
    <source>
        <dbReference type="ARBA" id="ARBA00001561"/>
    </source>
</evidence>
<dbReference type="InterPro" id="IPR050695">
    <property type="entry name" value="N-acetylmuramoyl_amidase_3"/>
</dbReference>
<dbReference type="AlphaFoldDB" id="A0A1M4Y2N2"/>
<dbReference type="Pfam" id="PF01520">
    <property type="entry name" value="Amidase_3"/>
    <property type="match status" value="1"/>
</dbReference>
<proteinExistence type="predicted"/>
<dbReference type="CDD" id="cd02696">
    <property type="entry name" value="MurNAc-LAA"/>
    <property type="match status" value="1"/>
</dbReference>
<sequence length="223" mass="24820">MLITLKIGSRAGCKSVIFWLLILKMCFSFCQVELPKKIVVIDPGHGGKDTGAIGVHGVLEKEVVLKIAKEILNHNHLILDDRIEVYLTRYKDTLISLSDRAMLTRELKSDLFISLHCNAAITGASGMEIFVADKDNPHMESSVQLATSVLGESGRKLGIRERGVKVGNFQVQRETMDFCPTILIETGFVTHVDEGDYYQKPRNIKAVALAILLGIYNYLKSED</sequence>
<comment type="catalytic activity">
    <reaction evidence="1">
        <text>Hydrolyzes the link between N-acetylmuramoyl residues and L-amino acid residues in certain cell-wall glycopeptides.</text>
        <dbReference type="EC" id="3.5.1.28"/>
    </reaction>
</comment>
<dbReference type="GO" id="GO:0008745">
    <property type="term" value="F:N-acetylmuramoyl-L-alanine amidase activity"/>
    <property type="evidence" value="ECO:0007669"/>
    <property type="project" value="UniProtKB-EC"/>
</dbReference>
<evidence type="ECO:0000259" key="4">
    <source>
        <dbReference type="SMART" id="SM00646"/>
    </source>
</evidence>
<accession>A0A1M4Y2N2</accession>
<dbReference type="SMART" id="SM00646">
    <property type="entry name" value="Ami_3"/>
    <property type="match status" value="1"/>
</dbReference>
<dbReference type="PANTHER" id="PTHR30404:SF0">
    <property type="entry name" value="N-ACETYLMURAMOYL-L-ALANINE AMIDASE AMIC"/>
    <property type="match status" value="1"/>
</dbReference>
<dbReference type="InterPro" id="IPR002508">
    <property type="entry name" value="MurNAc-LAA_cat"/>
</dbReference>
<dbReference type="OrthoDB" id="9806267at2"/>
<dbReference type="GO" id="GO:0009253">
    <property type="term" value="P:peptidoglycan catabolic process"/>
    <property type="evidence" value="ECO:0007669"/>
    <property type="project" value="InterPro"/>
</dbReference>
<evidence type="ECO:0000256" key="3">
    <source>
        <dbReference type="ARBA" id="ARBA00022801"/>
    </source>
</evidence>
<evidence type="ECO:0000313" key="6">
    <source>
        <dbReference type="Proteomes" id="UP000184406"/>
    </source>
</evidence>
<dbReference type="GO" id="GO:0030288">
    <property type="term" value="C:outer membrane-bounded periplasmic space"/>
    <property type="evidence" value="ECO:0007669"/>
    <property type="project" value="TreeGrafter"/>
</dbReference>
<keyword evidence="3" id="KW-0378">Hydrolase</keyword>
<feature type="domain" description="MurNAc-LAA" evidence="4">
    <location>
        <begin position="101"/>
        <end position="216"/>
    </location>
</feature>
<evidence type="ECO:0000256" key="2">
    <source>
        <dbReference type="ARBA" id="ARBA00011901"/>
    </source>
</evidence>